<dbReference type="PANTHER" id="PTHR43617">
    <property type="entry name" value="L-AMINO ACID N-ACETYLTRANSFERASE"/>
    <property type="match status" value="1"/>
</dbReference>
<dbReference type="CDD" id="cd04301">
    <property type="entry name" value="NAT_SF"/>
    <property type="match status" value="2"/>
</dbReference>
<dbReference type="Proteomes" id="UP001230220">
    <property type="component" value="Unassembled WGS sequence"/>
</dbReference>
<sequence length="317" mass="37054">MCHIAYINYNQSYLESVVDCWNKALAYDLISVDRFEQIVLYDENFDEELLVLAVEEDKVVGFILGVKRKVSYLTKGLEPERGWISIMGVHPDYQRKGIGQELYHLVEGRLIERGVKEITLCAYSPNYFTPGIDVRYPQGINFFRKNQYEMGGDAVSMQRDLWDFVMPEYSIKKTASLAEEGIRIINYNKQYLSKLFTFLEEEFDAGWKRNVLLALQKEEAENTIILCIDQNDDVIGYCMRKIDGNDARFGPIGVKESLRSKGLGGVLFDRMMLEMKKHGTNYAYFLWTHGDAIRFYERHGMKIYRSYELYRKKAKDE</sequence>
<feature type="domain" description="N-acetyltransferase" evidence="1">
    <location>
        <begin position="182"/>
        <end position="315"/>
    </location>
</feature>
<reference evidence="2 3" key="1">
    <citation type="submission" date="2023-07" db="EMBL/GenBank/DDBJ databases">
        <title>Genomic Encyclopedia of Type Strains, Phase IV (KMG-IV): sequencing the most valuable type-strain genomes for metagenomic binning, comparative biology and taxonomic classification.</title>
        <authorList>
            <person name="Goeker M."/>
        </authorList>
    </citation>
    <scope>NUCLEOTIDE SEQUENCE [LARGE SCALE GENOMIC DNA]</scope>
    <source>
        <strain evidence="2 3">DSM 16784</strain>
    </source>
</reference>
<comment type="caution">
    <text evidence="2">The sequence shown here is derived from an EMBL/GenBank/DDBJ whole genome shotgun (WGS) entry which is preliminary data.</text>
</comment>
<dbReference type="Pfam" id="PF00583">
    <property type="entry name" value="Acetyltransf_1"/>
    <property type="match status" value="2"/>
</dbReference>
<evidence type="ECO:0000313" key="2">
    <source>
        <dbReference type="EMBL" id="MDQ0363265.1"/>
    </source>
</evidence>
<protein>
    <submittedName>
        <fullName evidence="2">Ribosomal protein S18 acetylase RimI-like enzyme</fullName>
    </submittedName>
</protein>
<accession>A0ABU0E8Q2</accession>
<dbReference type="PANTHER" id="PTHR43617:SF38">
    <property type="entry name" value="N-ACETYLTRANSFERASE DOMAIN-CONTAINING PROTEIN"/>
    <property type="match status" value="1"/>
</dbReference>
<dbReference type="InterPro" id="IPR016181">
    <property type="entry name" value="Acyl_CoA_acyltransferase"/>
</dbReference>
<name>A0ABU0E8Q2_9FIRM</name>
<dbReference type="SUPFAM" id="SSF55729">
    <property type="entry name" value="Acyl-CoA N-acyltransferases (Nat)"/>
    <property type="match status" value="2"/>
</dbReference>
<dbReference type="RefSeq" id="WP_307412131.1">
    <property type="nucleotide sequence ID" value="NZ_JAUSUR010000011.1"/>
</dbReference>
<feature type="domain" description="N-acetyltransferase" evidence="1">
    <location>
        <begin position="4"/>
        <end position="176"/>
    </location>
</feature>
<gene>
    <name evidence="2" type="ORF">J2S15_004030</name>
</gene>
<evidence type="ECO:0000313" key="3">
    <source>
        <dbReference type="Proteomes" id="UP001230220"/>
    </source>
</evidence>
<evidence type="ECO:0000259" key="1">
    <source>
        <dbReference type="PROSITE" id="PS51186"/>
    </source>
</evidence>
<organism evidence="2 3">
    <name type="scientific">Breznakia pachnodae</name>
    <dbReference type="NCBI Taxonomy" id="265178"/>
    <lineage>
        <taxon>Bacteria</taxon>
        <taxon>Bacillati</taxon>
        <taxon>Bacillota</taxon>
        <taxon>Erysipelotrichia</taxon>
        <taxon>Erysipelotrichales</taxon>
        <taxon>Erysipelotrichaceae</taxon>
        <taxon>Breznakia</taxon>
    </lineage>
</organism>
<dbReference type="Gene3D" id="3.40.630.30">
    <property type="match status" value="2"/>
</dbReference>
<keyword evidence="3" id="KW-1185">Reference proteome</keyword>
<dbReference type="InterPro" id="IPR000182">
    <property type="entry name" value="GNAT_dom"/>
</dbReference>
<dbReference type="PROSITE" id="PS51186">
    <property type="entry name" value="GNAT"/>
    <property type="match status" value="2"/>
</dbReference>
<dbReference type="EMBL" id="JAUSUR010000011">
    <property type="protein sequence ID" value="MDQ0363265.1"/>
    <property type="molecule type" value="Genomic_DNA"/>
</dbReference>
<dbReference type="InterPro" id="IPR050276">
    <property type="entry name" value="MshD_Acetyltransferase"/>
</dbReference>
<proteinExistence type="predicted"/>